<evidence type="ECO:0000313" key="2">
    <source>
        <dbReference type="Proteomes" id="UP000799302"/>
    </source>
</evidence>
<sequence>MYDGPWDLAAARSCLGTGGSCQLFGPCFACLWLSALQNLGGSCSKLTLVGSWAQTLLRGWEGPGPSVWWALDLVDHTCNSQWGQWPGSQDKPRHAHQLDLAPPSTLPRLASHQPSRPELQLPAKARERARALWGAMSVVETLIPMNLFIGIHSPLKSNNVNINNWIAWEYSVIQSIEIQTGTQRTPFPHHPTHWILIPWSPCSHRHFAGKLSLDRSIEEPVRLAQLWRRRKSQAFWSCVPAPRTSHLTTVRRTSSISKSQK</sequence>
<accession>A0A6A6TZG5</accession>
<reference evidence="1" key="1">
    <citation type="journal article" date="2020" name="Stud. Mycol.">
        <title>101 Dothideomycetes genomes: a test case for predicting lifestyles and emergence of pathogens.</title>
        <authorList>
            <person name="Haridas S."/>
            <person name="Albert R."/>
            <person name="Binder M."/>
            <person name="Bloem J."/>
            <person name="Labutti K."/>
            <person name="Salamov A."/>
            <person name="Andreopoulos B."/>
            <person name="Baker S."/>
            <person name="Barry K."/>
            <person name="Bills G."/>
            <person name="Bluhm B."/>
            <person name="Cannon C."/>
            <person name="Castanera R."/>
            <person name="Culley D."/>
            <person name="Daum C."/>
            <person name="Ezra D."/>
            <person name="Gonzalez J."/>
            <person name="Henrissat B."/>
            <person name="Kuo A."/>
            <person name="Liang C."/>
            <person name="Lipzen A."/>
            <person name="Lutzoni F."/>
            <person name="Magnuson J."/>
            <person name="Mondo S."/>
            <person name="Nolan M."/>
            <person name="Ohm R."/>
            <person name="Pangilinan J."/>
            <person name="Park H.-J."/>
            <person name="Ramirez L."/>
            <person name="Alfaro M."/>
            <person name="Sun H."/>
            <person name="Tritt A."/>
            <person name="Yoshinaga Y."/>
            <person name="Zwiers L.-H."/>
            <person name="Turgeon B."/>
            <person name="Goodwin S."/>
            <person name="Spatafora J."/>
            <person name="Crous P."/>
            <person name="Grigoriev I."/>
        </authorList>
    </citation>
    <scope>NUCLEOTIDE SEQUENCE</scope>
    <source>
        <strain evidence="1">CBS 115976</strain>
    </source>
</reference>
<keyword evidence="2" id="KW-1185">Reference proteome</keyword>
<dbReference type="AlphaFoldDB" id="A0A6A6TZG5"/>
<name>A0A6A6TZG5_9PEZI</name>
<proteinExistence type="predicted"/>
<evidence type="ECO:0000313" key="1">
    <source>
        <dbReference type="EMBL" id="KAF2664567.1"/>
    </source>
</evidence>
<dbReference type="EMBL" id="MU004242">
    <property type="protein sequence ID" value="KAF2664567.1"/>
    <property type="molecule type" value="Genomic_DNA"/>
</dbReference>
<gene>
    <name evidence="1" type="ORF">BT63DRAFT_460058</name>
</gene>
<dbReference type="Proteomes" id="UP000799302">
    <property type="component" value="Unassembled WGS sequence"/>
</dbReference>
<protein>
    <submittedName>
        <fullName evidence="1">Uncharacterized protein</fullName>
    </submittedName>
</protein>
<organism evidence="1 2">
    <name type="scientific">Microthyrium microscopicum</name>
    <dbReference type="NCBI Taxonomy" id="703497"/>
    <lineage>
        <taxon>Eukaryota</taxon>
        <taxon>Fungi</taxon>
        <taxon>Dikarya</taxon>
        <taxon>Ascomycota</taxon>
        <taxon>Pezizomycotina</taxon>
        <taxon>Dothideomycetes</taxon>
        <taxon>Dothideomycetes incertae sedis</taxon>
        <taxon>Microthyriales</taxon>
        <taxon>Microthyriaceae</taxon>
        <taxon>Microthyrium</taxon>
    </lineage>
</organism>